<proteinExistence type="predicted"/>
<gene>
    <name evidence="6" type="ORF">DFP95_10262</name>
</gene>
<feature type="transmembrane region" description="Helical" evidence="5">
    <location>
        <begin position="98"/>
        <end position="116"/>
    </location>
</feature>
<feature type="transmembrane region" description="Helical" evidence="5">
    <location>
        <begin position="70"/>
        <end position="86"/>
    </location>
</feature>
<evidence type="ECO:0000313" key="6">
    <source>
        <dbReference type="EMBL" id="RED64644.1"/>
    </source>
</evidence>
<dbReference type="InterPro" id="IPR032808">
    <property type="entry name" value="DoxX"/>
</dbReference>
<dbReference type="EMBL" id="QRDY01000002">
    <property type="protein sequence ID" value="RED64644.1"/>
    <property type="molecule type" value="Genomic_DNA"/>
</dbReference>
<dbReference type="Proteomes" id="UP000256869">
    <property type="component" value="Unassembled WGS sequence"/>
</dbReference>
<keyword evidence="2 5" id="KW-0812">Transmembrane</keyword>
<dbReference type="Pfam" id="PF07681">
    <property type="entry name" value="DoxX"/>
    <property type="match status" value="1"/>
</dbReference>
<feature type="transmembrane region" description="Helical" evidence="5">
    <location>
        <begin position="147"/>
        <end position="164"/>
    </location>
</feature>
<evidence type="ECO:0000256" key="3">
    <source>
        <dbReference type="ARBA" id="ARBA00022989"/>
    </source>
</evidence>
<evidence type="ECO:0000256" key="1">
    <source>
        <dbReference type="ARBA" id="ARBA00004141"/>
    </source>
</evidence>
<comment type="subcellular location">
    <subcellularLocation>
        <location evidence="1">Membrane</location>
        <topology evidence="1">Multi-pass membrane protein</topology>
    </subcellularLocation>
</comment>
<evidence type="ECO:0000256" key="5">
    <source>
        <dbReference type="SAM" id="Phobius"/>
    </source>
</evidence>
<feature type="transmembrane region" description="Helical" evidence="5">
    <location>
        <begin position="292"/>
        <end position="311"/>
    </location>
</feature>
<keyword evidence="4 5" id="KW-0472">Membrane</keyword>
<feature type="transmembrane region" description="Helical" evidence="5">
    <location>
        <begin position="123"/>
        <end position="141"/>
    </location>
</feature>
<protein>
    <submittedName>
        <fullName evidence="6">DoxX-like protein</fullName>
    </submittedName>
</protein>
<comment type="caution">
    <text evidence="6">The sequence shown here is derived from an EMBL/GenBank/DDBJ whole genome shotgun (WGS) entry which is preliminary data.</text>
</comment>
<evidence type="ECO:0000313" key="7">
    <source>
        <dbReference type="Proteomes" id="UP000256869"/>
    </source>
</evidence>
<evidence type="ECO:0000256" key="4">
    <source>
        <dbReference type="ARBA" id="ARBA00023136"/>
    </source>
</evidence>
<feature type="transmembrane region" description="Helical" evidence="5">
    <location>
        <begin position="27"/>
        <end position="49"/>
    </location>
</feature>
<dbReference type="GO" id="GO:0016020">
    <property type="term" value="C:membrane"/>
    <property type="evidence" value="ECO:0007669"/>
    <property type="project" value="UniProtKB-SubCell"/>
</dbReference>
<dbReference type="AlphaFoldDB" id="A0A3D9ISB0"/>
<organism evidence="6 7">
    <name type="scientific">Cohnella lupini</name>
    <dbReference type="NCBI Taxonomy" id="1294267"/>
    <lineage>
        <taxon>Bacteria</taxon>
        <taxon>Bacillati</taxon>
        <taxon>Bacillota</taxon>
        <taxon>Bacilli</taxon>
        <taxon>Bacillales</taxon>
        <taxon>Paenibacillaceae</taxon>
        <taxon>Cohnella</taxon>
    </lineage>
</organism>
<reference evidence="6 7" key="1">
    <citation type="submission" date="2018-07" db="EMBL/GenBank/DDBJ databases">
        <title>Genomic Encyclopedia of Type Strains, Phase III (KMG-III): the genomes of soil and plant-associated and newly described type strains.</title>
        <authorList>
            <person name="Whitman W."/>
        </authorList>
    </citation>
    <scope>NUCLEOTIDE SEQUENCE [LARGE SCALE GENOMIC DNA]</scope>
    <source>
        <strain evidence="6 7">CECT 8236</strain>
    </source>
</reference>
<feature type="transmembrane region" description="Helical" evidence="5">
    <location>
        <begin position="171"/>
        <end position="190"/>
    </location>
</feature>
<feature type="transmembrane region" description="Helical" evidence="5">
    <location>
        <begin position="210"/>
        <end position="229"/>
    </location>
</feature>
<accession>A0A3D9ISB0</accession>
<name>A0A3D9ISB0_9BACL</name>
<keyword evidence="3 5" id="KW-1133">Transmembrane helix</keyword>
<sequence length="314" mass="35460">MVLYAHVKWFTDVAPIKETLNNVLSPVFMSTALIVALLLAVLTQALPAIMKIKALGQLDRQVERLRPRSFLILQYGTAISLLWSILEGNLFAPEFNSPDGFITIAVGCTIALLLVPHHFPVKLASLILIALYVYYVGEYGLFHMLDYGFFLAIAAALAFYRTAFERWSFPLLYLGTGLSLCWVAVEKWIYPAMSLDIIEHHHVPTFGFDPAVFIVLAAFIEFVVGYLLVVGILNRLLSIVLTLIFIMTTMLFGYVEIVGHFMIHVILALFVIEGVSFYKPPVDMHKTKLDRIVFVALNFLLVLATFLLLYYRFA</sequence>
<evidence type="ECO:0000256" key="2">
    <source>
        <dbReference type="ARBA" id="ARBA00022692"/>
    </source>
</evidence>
<feature type="transmembrane region" description="Helical" evidence="5">
    <location>
        <begin position="236"/>
        <end position="255"/>
    </location>
</feature>
<keyword evidence="7" id="KW-1185">Reference proteome</keyword>